<dbReference type="OrthoDB" id="6149238at2759"/>
<dbReference type="AlphaFoldDB" id="A0A6J8F035"/>
<proteinExistence type="predicted"/>
<feature type="domain" description="Ig-like" evidence="3">
    <location>
        <begin position="1"/>
        <end position="67"/>
    </location>
</feature>
<evidence type="ECO:0000259" key="3">
    <source>
        <dbReference type="PROSITE" id="PS50835"/>
    </source>
</evidence>
<keyword evidence="2" id="KW-0812">Transmembrane</keyword>
<evidence type="ECO:0000256" key="1">
    <source>
        <dbReference type="SAM" id="MobiDB-lite"/>
    </source>
</evidence>
<dbReference type="PROSITE" id="PS50835">
    <property type="entry name" value="IG_LIKE"/>
    <property type="match status" value="1"/>
</dbReference>
<keyword evidence="5" id="KW-1185">Reference proteome</keyword>
<dbReference type="EMBL" id="CACVKT020010085">
    <property type="protein sequence ID" value="CAC5424851.1"/>
    <property type="molecule type" value="Genomic_DNA"/>
</dbReference>
<organism evidence="4 5">
    <name type="scientific">Mytilus coruscus</name>
    <name type="common">Sea mussel</name>
    <dbReference type="NCBI Taxonomy" id="42192"/>
    <lineage>
        <taxon>Eukaryota</taxon>
        <taxon>Metazoa</taxon>
        <taxon>Spiralia</taxon>
        <taxon>Lophotrochozoa</taxon>
        <taxon>Mollusca</taxon>
        <taxon>Bivalvia</taxon>
        <taxon>Autobranchia</taxon>
        <taxon>Pteriomorphia</taxon>
        <taxon>Mytilida</taxon>
        <taxon>Mytiloidea</taxon>
        <taxon>Mytilidae</taxon>
        <taxon>Mytilinae</taxon>
        <taxon>Mytilus</taxon>
    </lineage>
</organism>
<keyword evidence="2" id="KW-1133">Transmembrane helix</keyword>
<name>A0A6J8F035_MYTCO</name>
<sequence length="430" mass="48639">MLRKIQCIAQRETDSYNNYFPWEHRSKFDEHIRYLDGTVNEILQLSAVNVSNKYQNNGIYICNVSNGIPDYHRNAFQQGRMFVEFEGPPVFVAYNKRFQVSTKESAITIIIDVYSSSKITCHHITEVSSISSAKDMDVAINPILIKEIFHGANITLNGTEIVFVLNGLNAGGFHSFNVTVCNIHGQSSFVVNSSSFVNDSSEEKALSSERIINIALLIVILVLVAGIGIYVRYIKQRHGKRVITAINIRTAERNADENQHYAEIIEEDSILTPPQGNNTQIISETDRIVAENSNTTALSDEHSSASSNTDMDASENLDDGYEKPYTTLVAYNGGEDEHVYRKTKQNWTYENLTSFENATFGHSVEFKEQEFSLGETKPNVYANEGQESANMHYGENYSKETDDDFQRSNVYKQMETTEYINLSLKQQSLK</sequence>
<dbReference type="InterPro" id="IPR007110">
    <property type="entry name" value="Ig-like_dom"/>
</dbReference>
<feature type="transmembrane region" description="Helical" evidence="2">
    <location>
        <begin position="211"/>
        <end position="231"/>
    </location>
</feature>
<feature type="region of interest" description="Disordered" evidence="1">
    <location>
        <begin position="295"/>
        <end position="319"/>
    </location>
</feature>
<protein>
    <recommendedName>
        <fullName evidence="3">Ig-like domain-containing protein</fullName>
    </recommendedName>
</protein>
<keyword evidence="2" id="KW-0472">Membrane</keyword>
<reference evidence="4 5" key="1">
    <citation type="submission" date="2020-06" db="EMBL/GenBank/DDBJ databases">
        <authorList>
            <person name="Li R."/>
            <person name="Bekaert M."/>
        </authorList>
    </citation>
    <scope>NUCLEOTIDE SEQUENCE [LARGE SCALE GENOMIC DNA]</scope>
    <source>
        <strain evidence="5">wild</strain>
    </source>
</reference>
<evidence type="ECO:0000256" key="2">
    <source>
        <dbReference type="SAM" id="Phobius"/>
    </source>
</evidence>
<dbReference type="Proteomes" id="UP000507470">
    <property type="component" value="Unassembled WGS sequence"/>
</dbReference>
<gene>
    <name evidence="4" type="ORF">MCOR_56722</name>
</gene>
<evidence type="ECO:0000313" key="5">
    <source>
        <dbReference type="Proteomes" id="UP000507470"/>
    </source>
</evidence>
<feature type="compositionally biased region" description="Polar residues" evidence="1">
    <location>
        <begin position="295"/>
        <end position="311"/>
    </location>
</feature>
<evidence type="ECO:0000313" key="4">
    <source>
        <dbReference type="EMBL" id="CAC5424851.1"/>
    </source>
</evidence>
<accession>A0A6J8F035</accession>